<proteinExistence type="inferred from homology"/>
<accession>F8EWX7</accession>
<evidence type="ECO:0000256" key="5">
    <source>
        <dbReference type="ARBA" id="ARBA00022723"/>
    </source>
</evidence>
<evidence type="ECO:0000256" key="9">
    <source>
        <dbReference type="ARBA" id="ARBA00048540"/>
    </source>
</evidence>
<sequence length="354" mass="38744">MYITLAVNNASRYAQVMKRTINFIILLGSALIFVSCTKPMPAQTEYVLGTLCTINLFDKGSSELYRTLFTRLREIENHMSVNKEGTELDRINTAAGRESVHVTADVVEVLAAALRYAELSDGAFDPTVGPLVKLWGIGSDNARVPKEHEIVHVLPLINWKDVVLDVQAKTVFLKRPGMALDLGAIAKGYAADEMARILKSNKVERAIIDLGGNVLAYGEKQGGKAWRIGIQDPTGERGAYVGILEIKNKTMVTSGVYERFLLQDGIRYHHILSTQTGYPVQNGLLSVTIIGDHSIDADGLSTTVFALGYEKGRALLESLGNVEGIFIFEDGSLRATSGARSSFSLTSDNYRWAD</sequence>
<dbReference type="InterPro" id="IPR024932">
    <property type="entry name" value="ApbE"/>
</dbReference>
<evidence type="ECO:0000256" key="8">
    <source>
        <dbReference type="ARBA" id="ARBA00031306"/>
    </source>
</evidence>
<keyword evidence="12" id="KW-0472">Membrane</keyword>
<dbReference type="SUPFAM" id="SSF143631">
    <property type="entry name" value="ApbE-like"/>
    <property type="match status" value="1"/>
</dbReference>
<evidence type="ECO:0000256" key="2">
    <source>
        <dbReference type="ARBA" id="ARBA00016337"/>
    </source>
</evidence>
<protein>
    <recommendedName>
        <fullName evidence="2 10">FAD:protein FMN transferase</fullName>
        <ecNumber evidence="1 10">2.7.1.180</ecNumber>
    </recommendedName>
    <alternativeName>
        <fullName evidence="8 10">Flavin transferase</fullName>
    </alternativeName>
</protein>
<dbReference type="GO" id="GO:0016740">
    <property type="term" value="F:transferase activity"/>
    <property type="evidence" value="ECO:0007669"/>
    <property type="project" value="UniProtKB-UniRule"/>
</dbReference>
<gene>
    <name evidence="13" type="ordered locus">Spica_0195</name>
</gene>
<organism evidence="13 14">
    <name type="scientific">Gracilinema caldarium (strain ATCC 51460 / DSM 7334 / H1)</name>
    <name type="common">Treponema caldarium</name>
    <dbReference type="NCBI Taxonomy" id="744872"/>
    <lineage>
        <taxon>Bacteria</taxon>
        <taxon>Pseudomonadati</taxon>
        <taxon>Spirochaetota</taxon>
        <taxon>Spirochaetia</taxon>
        <taxon>Spirochaetales</taxon>
        <taxon>Breznakiellaceae</taxon>
        <taxon>Gracilinema</taxon>
    </lineage>
</organism>
<dbReference type="EC" id="2.7.1.180" evidence="1 10"/>
<evidence type="ECO:0000256" key="1">
    <source>
        <dbReference type="ARBA" id="ARBA00011955"/>
    </source>
</evidence>
<dbReference type="HOGENOM" id="CLU_044403_1_0_12"/>
<dbReference type="PIRSF" id="PIRSF006268">
    <property type="entry name" value="ApbE"/>
    <property type="match status" value="1"/>
</dbReference>
<evidence type="ECO:0000256" key="6">
    <source>
        <dbReference type="ARBA" id="ARBA00022827"/>
    </source>
</evidence>
<dbReference type="InterPro" id="IPR003374">
    <property type="entry name" value="ApbE-like_sf"/>
</dbReference>
<keyword evidence="6 10" id="KW-0274">FAD</keyword>
<dbReference type="Pfam" id="PF02424">
    <property type="entry name" value="ApbE"/>
    <property type="match status" value="1"/>
</dbReference>
<evidence type="ECO:0000256" key="3">
    <source>
        <dbReference type="ARBA" id="ARBA00022630"/>
    </source>
</evidence>
<feature type="transmembrane region" description="Helical" evidence="12">
    <location>
        <begin position="21"/>
        <end position="40"/>
    </location>
</feature>
<dbReference type="Gene3D" id="3.10.520.10">
    <property type="entry name" value="ApbE-like domains"/>
    <property type="match status" value="1"/>
</dbReference>
<keyword evidence="12" id="KW-1133">Transmembrane helix</keyword>
<evidence type="ECO:0000313" key="13">
    <source>
        <dbReference type="EMBL" id="AEJ18363.1"/>
    </source>
</evidence>
<comment type="catalytic activity">
    <reaction evidence="9 10">
        <text>L-threonyl-[protein] + FAD = FMN-L-threonyl-[protein] + AMP + H(+)</text>
        <dbReference type="Rhea" id="RHEA:36847"/>
        <dbReference type="Rhea" id="RHEA-COMP:11060"/>
        <dbReference type="Rhea" id="RHEA-COMP:11061"/>
        <dbReference type="ChEBI" id="CHEBI:15378"/>
        <dbReference type="ChEBI" id="CHEBI:30013"/>
        <dbReference type="ChEBI" id="CHEBI:57692"/>
        <dbReference type="ChEBI" id="CHEBI:74257"/>
        <dbReference type="ChEBI" id="CHEBI:456215"/>
        <dbReference type="EC" id="2.7.1.180"/>
    </reaction>
</comment>
<name>F8EWX7_GRAC1</name>
<dbReference type="STRING" id="744872.Spica_0195"/>
<keyword evidence="3 10" id="KW-0285">Flavoprotein</keyword>
<reference evidence="14" key="1">
    <citation type="journal article" date="2013" name="Stand. Genomic Sci.">
        <title>Genome sequence of the thermophilic fresh-water bacterium Spirochaeta caldaria type strain (H1(T)), reclassification of Spirochaeta caldaria, Spirochaeta stenostrepta, and Spirochaeta zuelzerae in the genus Treponema as Treponema caldaria comb. nov., Treponema stenostrepta comb. nov., and Treponema zuelzerae comb. nov., and emendation of the genus Treponema.</title>
        <authorList>
            <person name="Abt B."/>
            <person name="Goker M."/>
            <person name="Scheuner C."/>
            <person name="Han C."/>
            <person name="Lu M."/>
            <person name="Misra M."/>
            <person name="Lapidus A."/>
            <person name="Nolan M."/>
            <person name="Lucas S."/>
            <person name="Hammon N."/>
            <person name="Deshpande S."/>
            <person name="Cheng J.F."/>
            <person name="Tapia R."/>
            <person name="Goodwin L.A."/>
            <person name="Pitluck S."/>
            <person name="Liolios K."/>
            <person name="Pagani I."/>
            <person name="Ivanova N."/>
            <person name="Mavromatis K."/>
            <person name="Mikhailova N."/>
            <person name="Huntemann M."/>
            <person name="Pati A."/>
            <person name="Chen A."/>
            <person name="Palaniappan K."/>
            <person name="Land M."/>
            <person name="Hauser L."/>
            <person name="Jeffries C.D."/>
            <person name="Rohde M."/>
            <person name="Spring S."/>
            <person name="Gronow S."/>
            <person name="Detter J.C."/>
            <person name="Bristow J."/>
            <person name="Eisen J.A."/>
            <person name="Markowitz V."/>
            <person name="Hugenholtz P."/>
            <person name="Kyrpides N.C."/>
            <person name="Woyke T."/>
            <person name="Klenk H.P."/>
        </authorList>
    </citation>
    <scope>NUCLEOTIDE SEQUENCE</scope>
    <source>
        <strain evidence="14">ATCC 51460 / DSM 7334 / H1</strain>
    </source>
</reference>
<evidence type="ECO:0000256" key="7">
    <source>
        <dbReference type="ARBA" id="ARBA00022842"/>
    </source>
</evidence>
<feature type="binding site" evidence="11">
    <location>
        <position position="184"/>
    </location>
    <ligand>
        <name>Mg(2+)</name>
        <dbReference type="ChEBI" id="CHEBI:18420"/>
    </ligand>
</feature>
<dbReference type="PANTHER" id="PTHR30040">
    <property type="entry name" value="THIAMINE BIOSYNTHESIS LIPOPROTEIN APBE"/>
    <property type="match status" value="1"/>
</dbReference>
<dbReference type="AlphaFoldDB" id="F8EWX7"/>
<evidence type="ECO:0000256" key="4">
    <source>
        <dbReference type="ARBA" id="ARBA00022679"/>
    </source>
</evidence>
<dbReference type="eggNOG" id="COG1477">
    <property type="taxonomic scope" value="Bacteria"/>
</dbReference>
<comment type="similarity">
    <text evidence="10">Belongs to the ApbE family.</text>
</comment>
<dbReference type="Proteomes" id="UP000000503">
    <property type="component" value="Chromosome"/>
</dbReference>
<keyword evidence="12" id="KW-0812">Transmembrane</keyword>
<comment type="cofactor">
    <cofactor evidence="11">
        <name>Mg(2+)</name>
        <dbReference type="ChEBI" id="CHEBI:18420"/>
    </cofactor>
    <cofactor evidence="11">
        <name>Mn(2+)</name>
        <dbReference type="ChEBI" id="CHEBI:29035"/>
    </cofactor>
    <text evidence="11">Magnesium. Can also use manganese.</text>
</comment>
<feature type="binding site" evidence="11">
    <location>
        <position position="302"/>
    </location>
    <ligand>
        <name>Mg(2+)</name>
        <dbReference type="ChEBI" id="CHEBI:18420"/>
    </ligand>
</feature>
<dbReference type="PANTHER" id="PTHR30040:SF2">
    <property type="entry name" value="FAD:PROTEIN FMN TRANSFERASE"/>
    <property type="match status" value="1"/>
</dbReference>
<dbReference type="GO" id="GO:0046872">
    <property type="term" value="F:metal ion binding"/>
    <property type="evidence" value="ECO:0007669"/>
    <property type="project" value="UniProtKB-UniRule"/>
</dbReference>
<evidence type="ECO:0000313" key="14">
    <source>
        <dbReference type="Proteomes" id="UP000000503"/>
    </source>
</evidence>
<keyword evidence="4 10" id="KW-0808">Transferase</keyword>
<dbReference type="EMBL" id="CP002868">
    <property type="protein sequence ID" value="AEJ18363.1"/>
    <property type="molecule type" value="Genomic_DNA"/>
</dbReference>
<dbReference type="KEGG" id="scd:Spica_0195"/>
<evidence type="ECO:0000256" key="10">
    <source>
        <dbReference type="PIRNR" id="PIRNR006268"/>
    </source>
</evidence>
<keyword evidence="5 10" id="KW-0479">Metal-binding</keyword>
<evidence type="ECO:0000256" key="11">
    <source>
        <dbReference type="PIRSR" id="PIRSR006268-2"/>
    </source>
</evidence>
<keyword evidence="14" id="KW-1185">Reference proteome</keyword>
<feature type="binding site" evidence="11">
    <location>
        <position position="298"/>
    </location>
    <ligand>
        <name>Mg(2+)</name>
        <dbReference type="ChEBI" id="CHEBI:18420"/>
    </ligand>
</feature>
<keyword evidence="7 10" id="KW-0460">Magnesium</keyword>
<keyword evidence="13" id="KW-0449">Lipoprotein</keyword>
<evidence type="ECO:0000256" key="12">
    <source>
        <dbReference type="SAM" id="Phobius"/>
    </source>
</evidence>